<dbReference type="Gene3D" id="3.10.290.10">
    <property type="entry name" value="RNA-binding S4 domain"/>
    <property type="match status" value="1"/>
</dbReference>
<dbReference type="Gene3D" id="3.30.70.1560">
    <property type="entry name" value="Alpha-L RNA-binding motif"/>
    <property type="match status" value="1"/>
</dbReference>
<comment type="similarity">
    <text evidence="1 7">Belongs to the pseudouridine synthase RsuA family.</text>
</comment>
<evidence type="ECO:0000256" key="7">
    <source>
        <dbReference type="RuleBase" id="RU003887"/>
    </source>
</evidence>
<dbReference type="InterPro" id="IPR002942">
    <property type="entry name" value="S4_RNA-bd"/>
</dbReference>
<dbReference type="GO" id="GO:0003723">
    <property type="term" value="F:RNA binding"/>
    <property type="evidence" value="ECO:0007669"/>
    <property type="project" value="UniProtKB-KW"/>
</dbReference>
<comment type="function">
    <text evidence="5">Responsible for synthesis of pseudouridine from uracil-516 in 16S ribosomal RNA.</text>
</comment>
<dbReference type="Proteomes" id="UP000250744">
    <property type="component" value="Unassembled WGS sequence"/>
</dbReference>
<dbReference type="InterPro" id="IPR050343">
    <property type="entry name" value="RsuA_PseudoU_synthase"/>
</dbReference>
<dbReference type="SUPFAM" id="SSF55174">
    <property type="entry name" value="Alpha-L RNA-binding motif"/>
    <property type="match status" value="1"/>
</dbReference>
<comment type="catalytic activity">
    <reaction evidence="4">
        <text>uridine(516) in 16S rRNA = pseudouridine(516) in 16S rRNA</text>
        <dbReference type="Rhea" id="RHEA:38867"/>
        <dbReference type="Rhea" id="RHEA-COMP:10089"/>
        <dbReference type="Rhea" id="RHEA-COMP:10090"/>
        <dbReference type="ChEBI" id="CHEBI:65314"/>
        <dbReference type="ChEBI" id="CHEBI:65315"/>
        <dbReference type="EC" id="5.4.99.19"/>
    </reaction>
</comment>
<dbReference type="EMBL" id="QKRX01000020">
    <property type="protein sequence ID" value="RAU16601.1"/>
    <property type="molecule type" value="Genomic_DNA"/>
</dbReference>
<dbReference type="Pfam" id="PF01479">
    <property type="entry name" value="S4"/>
    <property type="match status" value="1"/>
</dbReference>
<dbReference type="SMART" id="SM00363">
    <property type="entry name" value="S4"/>
    <property type="match status" value="1"/>
</dbReference>
<feature type="domain" description="RNA-binding S4" evidence="8">
    <location>
        <begin position="1"/>
        <end position="62"/>
    </location>
</feature>
<evidence type="ECO:0000256" key="4">
    <source>
        <dbReference type="ARBA" id="ARBA00036749"/>
    </source>
</evidence>
<dbReference type="Pfam" id="PF00849">
    <property type="entry name" value="PseudoU_synth_2"/>
    <property type="match status" value="1"/>
</dbReference>
<dbReference type="PANTHER" id="PTHR47683">
    <property type="entry name" value="PSEUDOURIDINE SYNTHASE FAMILY PROTEIN-RELATED"/>
    <property type="match status" value="1"/>
</dbReference>
<dbReference type="PROSITE" id="PS01149">
    <property type="entry name" value="PSI_RSU"/>
    <property type="match status" value="1"/>
</dbReference>
<evidence type="ECO:0000256" key="3">
    <source>
        <dbReference type="ARBA" id="ARBA00023235"/>
    </source>
</evidence>
<evidence type="ECO:0000256" key="2">
    <source>
        <dbReference type="ARBA" id="ARBA00022884"/>
    </source>
</evidence>
<dbReference type="PROSITE" id="PS50889">
    <property type="entry name" value="S4"/>
    <property type="match status" value="1"/>
</dbReference>
<dbReference type="InterPro" id="IPR042092">
    <property type="entry name" value="PsdUridine_s_RsuA/RluB/E/F_cat"/>
</dbReference>
<keyword evidence="2 6" id="KW-0694">RNA-binding</keyword>
<dbReference type="AlphaFoldDB" id="A0A364NHV7"/>
<dbReference type="FunFam" id="3.30.70.1560:FF:000001">
    <property type="entry name" value="Pseudouridine synthase"/>
    <property type="match status" value="1"/>
</dbReference>
<sequence>MRLDKYLAQATGQSRKDVKRLIHAWLVSVNGEPERDSGRHILETDEVEVEGTLLSQPRPLYIMLYKPEGYVCATDDPTHPTVLTLIDSPRANALHIAGRLDIDATGLVLLTDDGKWSHQVTSPKHKTDKLYHVSLADPLDANAEALFETGLLLKGETQRTKPARLERIDETHCWVTLTEGRYHQVKRMFAALGNRVTNLHRQRIGRIELDENLSPGEYRELTFEEIRDVNLEKTETDDAAR</sequence>
<dbReference type="InterPro" id="IPR020094">
    <property type="entry name" value="TruA/RsuA/RluB/E/F_N"/>
</dbReference>
<gene>
    <name evidence="9" type="ORF">DN062_17275</name>
</gene>
<accession>A0A364NHV7</accession>
<dbReference type="CDD" id="cd00165">
    <property type="entry name" value="S4"/>
    <property type="match status" value="1"/>
</dbReference>
<dbReference type="EC" id="5.4.99.-" evidence="7"/>
<dbReference type="InterPro" id="IPR020103">
    <property type="entry name" value="PsdUridine_synth_cat_dom_sf"/>
</dbReference>
<dbReference type="NCBIfam" id="TIGR00093">
    <property type="entry name" value="pseudouridine synthase"/>
    <property type="match status" value="1"/>
</dbReference>
<dbReference type="GO" id="GO:0000455">
    <property type="term" value="P:enzyme-directed rRNA pseudouridine synthesis"/>
    <property type="evidence" value="ECO:0007669"/>
    <property type="project" value="UniProtKB-ARBA"/>
</dbReference>
<dbReference type="InterPro" id="IPR036986">
    <property type="entry name" value="S4_RNA-bd_sf"/>
</dbReference>
<keyword evidence="3 7" id="KW-0413">Isomerase</keyword>
<keyword evidence="10" id="KW-1185">Reference proteome</keyword>
<organism evidence="9 10">
    <name type="scientific">Nitrincola tibetensis</name>
    <dbReference type="NCBI Taxonomy" id="2219697"/>
    <lineage>
        <taxon>Bacteria</taxon>
        <taxon>Pseudomonadati</taxon>
        <taxon>Pseudomonadota</taxon>
        <taxon>Gammaproteobacteria</taxon>
        <taxon>Oceanospirillales</taxon>
        <taxon>Oceanospirillaceae</taxon>
        <taxon>Nitrincola</taxon>
    </lineage>
</organism>
<dbReference type="OrthoDB" id="9807213at2"/>
<dbReference type="GO" id="GO:0005829">
    <property type="term" value="C:cytosol"/>
    <property type="evidence" value="ECO:0007669"/>
    <property type="project" value="UniProtKB-ARBA"/>
</dbReference>
<dbReference type="PANTHER" id="PTHR47683:SF4">
    <property type="entry name" value="PSEUDOURIDINE SYNTHASE"/>
    <property type="match status" value="1"/>
</dbReference>
<evidence type="ECO:0000256" key="1">
    <source>
        <dbReference type="ARBA" id="ARBA00008348"/>
    </source>
</evidence>
<name>A0A364NHV7_9GAMM</name>
<evidence type="ECO:0000256" key="6">
    <source>
        <dbReference type="PROSITE-ProRule" id="PRU00182"/>
    </source>
</evidence>
<reference evidence="9 10" key="1">
    <citation type="submission" date="2018-06" db="EMBL/GenBank/DDBJ databases">
        <title>Nitrincola tibetense sp. nov., isolated from Lake XuguoCo on Tibetan Plateau.</title>
        <authorList>
            <person name="Xing P."/>
        </authorList>
    </citation>
    <scope>NUCLEOTIDE SEQUENCE [LARGE SCALE GENOMIC DNA]</scope>
    <source>
        <strain evidence="10">xg18</strain>
    </source>
</reference>
<dbReference type="GO" id="GO:0160136">
    <property type="term" value="F:16S rRNA pseudouridine(516) synthase activity"/>
    <property type="evidence" value="ECO:0007669"/>
    <property type="project" value="UniProtKB-EC"/>
</dbReference>
<proteinExistence type="inferred from homology"/>
<evidence type="ECO:0000313" key="10">
    <source>
        <dbReference type="Proteomes" id="UP000250744"/>
    </source>
</evidence>
<dbReference type="CDD" id="cd02553">
    <property type="entry name" value="PseudoU_synth_RsuA"/>
    <property type="match status" value="1"/>
</dbReference>
<evidence type="ECO:0000259" key="8">
    <source>
        <dbReference type="SMART" id="SM00363"/>
    </source>
</evidence>
<dbReference type="SUPFAM" id="SSF55120">
    <property type="entry name" value="Pseudouridine synthase"/>
    <property type="match status" value="1"/>
</dbReference>
<dbReference type="InterPro" id="IPR000748">
    <property type="entry name" value="PsdUridine_synth_RsuA/RluB/E/F"/>
</dbReference>
<evidence type="ECO:0000313" key="9">
    <source>
        <dbReference type="EMBL" id="RAU16601.1"/>
    </source>
</evidence>
<dbReference type="InterPro" id="IPR018496">
    <property type="entry name" value="PsdUridine_synth_RsuA/RluB_CS"/>
</dbReference>
<comment type="caution">
    <text evidence="9">The sequence shown here is derived from an EMBL/GenBank/DDBJ whole genome shotgun (WGS) entry which is preliminary data.</text>
</comment>
<dbReference type="Gene3D" id="3.30.70.580">
    <property type="entry name" value="Pseudouridine synthase I, catalytic domain, N-terminal subdomain"/>
    <property type="match status" value="1"/>
</dbReference>
<protein>
    <recommendedName>
        <fullName evidence="7">Pseudouridine synthase</fullName>
        <ecNumber evidence="7">5.4.99.-</ecNumber>
    </recommendedName>
</protein>
<dbReference type="NCBIfam" id="NF008097">
    <property type="entry name" value="PRK10839.1"/>
    <property type="match status" value="1"/>
</dbReference>
<dbReference type="InterPro" id="IPR006145">
    <property type="entry name" value="PsdUridine_synth_RsuA/RluA"/>
</dbReference>
<dbReference type="RefSeq" id="WP_112160545.1">
    <property type="nucleotide sequence ID" value="NZ_QKRX01000020.1"/>
</dbReference>
<evidence type="ECO:0000256" key="5">
    <source>
        <dbReference type="ARBA" id="ARBA00037590"/>
    </source>
</evidence>